<protein>
    <submittedName>
        <fullName evidence="2">Uncharacterized protein</fullName>
    </submittedName>
</protein>
<evidence type="ECO:0000313" key="2">
    <source>
        <dbReference type="EMBL" id="CCD28853.1"/>
    </source>
</evidence>
<organism evidence="2 3">
    <name type="scientific">Candidatus Glomeribacter gigasporarum BEG34</name>
    <dbReference type="NCBI Taxonomy" id="1070319"/>
    <lineage>
        <taxon>Bacteria</taxon>
        <taxon>Pseudomonadati</taxon>
        <taxon>Pseudomonadota</taxon>
        <taxon>Betaproteobacteria</taxon>
        <taxon>Burkholderiales</taxon>
        <taxon>Burkholderiaceae</taxon>
        <taxon>Candidatus Glomeribacter</taxon>
    </lineage>
</organism>
<evidence type="ECO:0000313" key="3">
    <source>
        <dbReference type="Proteomes" id="UP000054051"/>
    </source>
</evidence>
<dbReference type="Proteomes" id="UP000054051">
    <property type="component" value="Unassembled WGS sequence"/>
</dbReference>
<keyword evidence="3" id="KW-1185">Reference proteome</keyword>
<dbReference type="AlphaFoldDB" id="G2J7V8"/>
<name>G2J7V8_9BURK</name>
<dbReference type="EMBL" id="CAFB01000035">
    <property type="protein sequence ID" value="CCD28853.1"/>
    <property type="molecule type" value="Genomic_DNA"/>
</dbReference>
<proteinExistence type="predicted"/>
<accession>G2J7V8</accession>
<feature type="region of interest" description="Disordered" evidence="1">
    <location>
        <begin position="120"/>
        <end position="143"/>
    </location>
</feature>
<reference evidence="2 3" key="1">
    <citation type="submission" date="2011-08" db="EMBL/GenBank/DDBJ databases">
        <title>The genome of the obligate endobacterium of an arbuscular mycorrhizal fungus reveals an interphylum network of nutritional interactions.</title>
        <authorList>
            <person name="Ghignone S."/>
            <person name="Salvioli A."/>
            <person name="Anca I."/>
            <person name="Lumini E."/>
            <person name="Ortu G."/>
            <person name="Petiti L."/>
            <person name="Cruveiller S."/>
            <person name="Bianciotto V."/>
            <person name="Piffanelli P."/>
            <person name="Lanfranco L."/>
            <person name="Bonfante P."/>
        </authorList>
    </citation>
    <scope>NUCLEOTIDE SEQUENCE [LARGE SCALE GENOMIC DNA]</scope>
    <source>
        <strain evidence="2 3">BEG34</strain>
    </source>
</reference>
<comment type="caution">
    <text evidence="2">The sequence shown here is derived from an EMBL/GenBank/DDBJ whole genome shotgun (WGS) entry which is preliminary data.</text>
</comment>
<evidence type="ECO:0000256" key="1">
    <source>
        <dbReference type="SAM" id="MobiDB-lite"/>
    </source>
</evidence>
<sequence length="143" mass="16514">MSQEFHLKVICAFDALVTSLYKSYLNTARIFAETQKVYQRRCAAPCLEDILNGLYTLFEQFEPEHAQRRHKLEPLIRGLAVLIHRAWCTPELEMSAALRDWFKKDFWEVCEIEAQEEMARRTTPSEEIADNACPESVGAGETT</sequence>
<gene>
    <name evidence="2" type="ORF">CAGGBEG34_190018</name>
</gene>